<evidence type="ECO:0000313" key="2">
    <source>
        <dbReference type="Proteomes" id="UP001447188"/>
    </source>
</evidence>
<dbReference type="EMBL" id="JBBBZM010000073">
    <property type="protein sequence ID" value="KAL0635268.1"/>
    <property type="molecule type" value="Genomic_DNA"/>
</dbReference>
<reference evidence="1 2" key="1">
    <citation type="submission" date="2024-02" db="EMBL/GenBank/DDBJ databases">
        <title>Discinaceae phylogenomics.</title>
        <authorList>
            <person name="Dirks A.C."/>
            <person name="James T.Y."/>
        </authorList>
    </citation>
    <scope>NUCLEOTIDE SEQUENCE [LARGE SCALE GENOMIC DNA]</scope>
    <source>
        <strain evidence="1 2">ACD0624</strain>
    </source>
</reference>
<gene>
    <name evidence="1" type="ORF">Q9L58_005753</name>
</gene>
<accession>A0ABR3GHD7</accession>
<protein>
    <submittedName>
        <fullName evidence="1">Uncharacterized protein</fullName>
    </submittedName>
</protein>
<name>A0ABR3GHD7_9PEZI</name>
<sequence length="738" mass="84811">MAISSVCALLGSANSTESPPAKRYKPTPSFAKIKVPKTSTFKIFSDEERQRAGALDDNFIATFGKKCLVGAPVLLNTLTIRSPLYYGEDDPSGDSSDEYFCPSNLIPIDVLLPSINTFPSARKRAHIPPRIPFPKRELLRYVRDLRIEKWEGWSYPSGTEPPGFDYVFPGYHREGKQLVVQMNLNSKGVYRLRWRRCETRQILELHQVLSELLKHHMPNLEKFCYNPQRYLSIPIDDQFMPLPPAPLEARINGVTFSLFKALKELPGLRSLMINFYMWDPLSSSAGPLQTMVPIPAYKPKNDGLVGFKNLEELVILGISADKRFSEIGVVVRDCLLLSSRRKLNRLEVRADPWWHEKLQDMRSVNETQDLWDWAVSLWGRCFGPAENLRCVRGLNSTRIDVILEFGPIRWQWECPRGLGFICRIEDLTTINLRDVHPKQIVGAIRRLTKTGTPSLKVFAVECRLIQINMFLKRFCGLKELYIFEPDGKANDEARDELWSKRWYSHLIPEAAQQKPMGLKGAQWTLDTILKHHLRTLEVLVIEEMICPPRVNCAGSAINGIGGWRGSGGRLKELGVRLWGSWEDMGEFMTAFEGLRSLHLFNRHRSDAIVPVQDVPMYLQTAKRTLSGETCYLYNAETTALRIANLWGRDLICARKRITPGMMDFDRWIGVGPHSHKFATTWRWKWRIDKAAKYVNWEDGPEFFGNEVTNVWEEGGRMWKVLREGAVLTRDDWPPFDED</sequence>
<keyword evidence="2" id="KW-1185">Reference proteome</keyword>
<organism evidence="1 2">
    <name type="scientific">Discina gigas</name>
    <dbReference type="NCBI Taxonomy" id="1032678"/>
    <lineage>
        <taxon>Eukaryota</taxon>
        <taxon>Fungi</taxon>
        <taxon>Dikarya</taxon>
        <taxon>Ascomycota</taxon>
        <taxon>Pezizomycotina</taxon>
        <taxon>Pezizomycetes</taxon>
        <taxon>Pezizales</taxon>
        <taxon>Discinaceae</taxon>
        <taxon>Discina</taxon>
    </lineage>
</organism>
<proteinExistence type="predicted"/>
<evidence type="ECO:0000313" key="1">
    <source>
        <dbReference type="EMBL" id="KAL0635268.1"/>
    </source>
</evidence>
<comment type="caution">
    <text evidence="1">The sequence shown here is derived from an EMBL/GenBank/DDBJ whole genome shotgun (WGS) entry which is preliminary data.</text>
</comment>
<dbReference type="Proteomes" id="UP001447188">
    <property type="component" value="Unassembled WGS sequence"/>
</dbReference>